<feature type="region of interest" description="Disordered" evidence="1">
    <location>
        <begin position="27"/>
        <end position="47"/>
    </location>
</feature>
<dbReference type="InterPro" id="IPR012912">
    <property type="entry name" value="Plasmid_pRiA4b_Orf3-like"/>
</dbReference>
<protein>
    <submittedName>
        <fullName evidence="3">Plasmid pRiA4b ORF-3 family protein</fullName>
    </submittedName>
</protein>
<evidence type="ECO:0000256" key="1">
    <source>
        <dbReference type="SAM" id="MobiDB-lite"/>
    </source>
</evidence>
<evidence type="ECO:0000313" key="3">
    <source>
        <dbReference type="EMBL" id="KGA98981.1"/>
    </source>
</evidence>
<sequence>MGKGINKKKNNLKSPVINKETEQLSFDELSDWTDSSPSIENLEVESGKDTNKESFPITLISDFDRFINYIENHPVQLTKTKEYISQKHLPDLNNRMTIQNEHATRYTKQDYYPYIHFFYYLALSGHLLEKVSEKQGKLLLKGTERLQLYKDLSNTEKYFFLLETFWLDVNWEKLIAQRYKPLPIPVLLQDIFYLFSQKNSEYLALNKNSDLRESSLIKYLNIFSSLSLYLDWFGLWKCENDQERIEMSFRKNEYFAKSIRGTAFGAKVIPVLLIDRNINIWNIAFRREEGEINPIPGTELELEKMMFADIPEEVINAILERMKVDQSSQPFFQPFKILFPEEELQRTLPRNKRRFIDGIYTFKVSISTGLWRKVVLTGKHTMEHLHEIILSAYGFDDDHLYSFFMDGEKWSNDCIASPGDDYGHPNADQILIGGLGLIPKQRFLYLFDYGHEWKFTVEVEQIQEVDSIPFNPFVQERKGKAPEQYAEDESWFE</sequence>
<dbReference type="InterPro" id="IPR024047">
    <property type="entry name" value="MM3350-like_sf"/>
</dbReference>
<gene>
    <name evidence="4" type="ORF">AJ85_19025</name>
    <name evidence="3" type="ORF">BALCAV_0201675</name>
</gene>
<dbReference type="STRING" id="1218173.BALCAV_0201675"/>
<dbReference type="Proteomes" id="UP000297014">
    <property type="component" value="Unassembled WGS sequence"/>
</dbReference>
<evidence type="ECO:0000313" key="4">
    <source>
        <dbReference type="EMBL" id="THG89204.1"/>
    </source>
</evidence>
<proteinExistence type="predicted"/>
<dbReference type="Pfam" id="PF07929">
    <property type="entry name" value="PRiA4_ORF3"/>
    <property type="match status" value="1"/>
</dbReference>
<dbReference type="EMBL" id="ALPT02000003">
    <property type="protein sequence ID" value="KGA98981.1"/>
    <property type="molecule type" value="Genomic_DNA"/>
</dbReference>
<accession>A0A094WQ87</accession>
<dbReference type="RefSeq" id="WP_003321825.1">
    <property type="nucleotide sequence ID" value="NZ_ALPT02000003.1"/>
</dbReference>
<feature type="domain" description="Plasmid pRiA4b Orf3-like" evidence="2">
    <location>
        <begin position="367"/>
        <end position="483"/>
    </location>
</feature>
<comment type="caution">
    <text evidence="3">The sequence shown here is derived from an EMBL/GenBank/DDBJ whole genome shotgun (WGS) entry which is preliminary data.</text>
</comment>
<dbReference type="Proteomes" id="UP000002754">
    <property type="component" value="Unassembled WGS sequence"/>
</dbReference>
<dbReference type="AlphaFoldDB" id="A0A094WQ87"/>
<dbReference type="SUPFAM" id="SSF159941">
    <property type="entry name" value="MM3350-like"/>
    <property type="match status" value="1"/>
</dbReference>
<name>A0A094WQ87_ALKAL</name>
<reference evidence="4 6" key="2">
    <citation type="submission" date="2014-01" db="EMBL/GenBank/DDBJ databases">
        <title>Draft genome sequencing of Bacillus alcalophilus CGMCC 1.3604.</title>
        <authorList>
            <person name="Yang J."/>
            <person name="Diao L."/>
            <person name="Yang S."/>
        </authorList>
    </citation>
    <scope>NUCLEOTIDE SEQUENCE [LARGE SCALE GENOMIC DNA]</scope>
    <source>
        <strain evidence="4 6">CGMCC 1.3604</strain>
    </source>
</reference>
<dbReference type="Gene3D" id="3.10.290.30">
    <property type="entry name" value="MM3350-like"/>
    <property type="match status" value="1"/>
</dbReference>
<dbReference type="eggNOG" id="ENOG5032DIH">
    <property type="taxonomic scope" value="Bacteria"/>
</dbReference>
<organism evidence="3 5">
    <name type="scientific">Alkalihalobacillus alcalophilus ATCC 27647 = CGMCC 1.3604</name>
    <dbReference type="NCBI Taxonomy" id="1218173"/>
    <lineage>
        <taxon>Bacteria</taxon>
        <taxon>Bacillati</taxon>
        <taxon>Bacillota</taxon>
        <taxon>Bacilli</taxon>
        <taxon>Bacillales</taxon>
        <taxon>Bacillaceae</taxon>
        <taxon>Alkalihalobacillus</taxon>
    </lineage>
</organism>
<keyword evidence="5" id="KW-1185">Reference proteome</keyword>
<evidence type="ECO:0000259" key="2">
    <source>
        <dbReference type="Pfam" id="PF07929"/>
    </source>
</evidence>
<evidence type="ECO:0000313" key="5">
    <source>
        <dbReference type="Proteomes" id="UP000002754"/>
    </source>
</evidence>
<dbReference type="EMBL" id="JALP01000255">
    <property type="protein sequence ID" value="THG89204.1"/>
    <property type="molecule type" value="Genomic_DNA"/>
</dbReference>
<reference evidence="3 5" key="1">
    <citation type="journal article" date="2014" name="Genome Announc.">
        <title>Draft Genome Sequence of Bacillus alcalophilus AV1934, a Classic Alkaliphile Isolated from Human Feces in 1934.</title>
        <authorList>
            <person name="Attie O."/>
            <person name="Jayaprakash A."/>
            <person name="Shah H."/>
            <person name="Paulsen I.T."/>
            <person name="Morino M."/>
            <person name="Takahashi Y."/>
            <person name="Narumi I."/>
            <person name="Sachidanandam R."/>
            <person name="Satoh K."/>
            <person name="Ito M."/>
            <person name="Krulwich T.A."/>
        </authorList>
    </citation>
    <scope>NUCLEOTIDE SEQUENCE [LARGE SCALE GENOMIC DNA]</scope>
    <source>
        <strain evidence="3 5">AV1934</strain>
    </source>
</reference>
<evidence type="ECO:0000313" key="6">
    <source>
        <dbReference type="Proteomes" id="UP000297014"/>
    </source>
</evidence>